<comment type="similarity">
    <text evidence="1">Belongs to the bacterial solute-binding protein 8 family.</text>
</comment>
<sequence length="539" mass="60141">MQKKWIAGGLLVLGLLGVCGCSSQAFVSEQQTETVLTKEETGWEFQDGTYQMEVELLGGSGRASVTSPAEVEIKDGKAVATLEWSSPNYDYMVVNGEKYLPVNTEGNSVFRIPVEAFDRDITVIADTVAMSTPHEIEYTLNFHAGENGQNAAKADTTGQEDSDGAEKGQQTAAVGGNPAKTAAAPLTYDHSMELSYAENFAVDYYEGGYKLLTTRLNGDRILLVPKHQQAPKDAEALVSPSAEGEPGKLIVLQEPVKNLYLVASSVMDMFAQLDSMDAISMCGLKEEDWYIPAAKQAMKEGTLLYAGKYSQPDYELLLSQNCSMAIENSMIYHTPEVMEKLDEFGIPTLVEYSSYEEHPLGRVEWVRFFGALLDQEEKADQLFEKQKEALKRVEAEESTGKTVAFFYITSNGLVQVRQSTDYIPKMIELAGGKYVFENLGDPDSRRSTVNLQLEDFYDGAQDADFLVYNTTIDRQVQTLEDLLKKCSLLKDFKAVKNHQVWCTTEDMYQQSMSAGNLIEDFHRMLTGDDKETRYLYRLE</sequence>
<name>A0AAE3AX59_9FIRM</name>
<feature type="domain" description="Fe/B12 periplasmic-binding" evidence="4">
    <location>
        <begin position="258"/>
        <end position="529"/>
    </location>
</feature>
<dbReference type="Gene3D" id="3.40.50.1980">
    <property type="entry name" value="Nitrogenase molybdenum iron protein domain"/>
    <property type="match status" value="1"/>
</dbReference>
<reference evidence="5 6" key="1">
    <citation type="submission" date="2021-10" db="EMBL/GenBank/DDBJ databases">
        <title>Anaerobic single-cell dispensing facilitates the cultivation of human gut bacteria.</title>
        <authorList>
            <person name="Afrizal A."/>
        </authorList>
    </citation>
    <scope>NUCLEOTIDE SEQUENCE [LARGE SCALE GENOMIC DNA]</scope>
    <source>
        <strain evidence="5 6">CLA-AA-H244</strain>
    </source>
</reference>
<dbReference type="RefSeq" id="WP_308727990.1">
    <property type="nucleotide sequence ID" value="NZ_JAJEQF010000010.1"/>
</dbReference>
<comment type="caution">
    <text evidence="5">The sequence shown here is derived from an EMBL/GenBank/DDBJ whole genome shotgun (WGS) entry which is preliminary data.</text>
</comment>
<evidence type="ECO:0000256" key="2">
    <source>
        <dbReference type="SAM" id="MobiDB-lite"/>
    </source>
</evidence>
<dbReference type="PROSITE" id="PS50983">
    <property type="entry name" value="FE_B12_PBP"/>
    <property type="match status" value="1"/>
</dbReference>
<dbReference type="InterPro" id="IPR050902">
    <property type="entry name" value="ABC_Transporter_SBP"/>
</dbReference>
<protein>
    <submittedName>
        <fullName evidence="5">ABC transporter substrate-binding protein</fullName>
    </submittedName>
</protein>
<dbReference type="EMBL" id="JAJEQF010000010">
    <property type="protein sequence ID" value="MCC2167225.1"/>
    <property type="molecule type" value="Genomic_DNA"/>
</dbReference>
<accession>A0AAE3AX59</accession>
<evidence type="ECO:0000256" key="1">
    <source>
        <dbReference type="ARBA" id="ARBA00008814"/>
    </source>
</evidence>
<dbReference type="PANTHER" id="PTHR30535:SF34">
    <property type="entry name" value="MOLYBDATE-BINDING PROTEIN MOLA"/>
    <property type="match status" value="1"/>
</dbReference>
<dbReference type="Pfam" id="PF01497">
    <property type="entry name" value="Peripla_BP_2"/>
    <property type="match status" value="1"/>
</dbReference>
<dbReference type="PANTHER" id="PTHR30535">
    <property type="entry name" value="VITAMIN B12-BINDING PROTEIN"/>
    <property type="match status" value="1"/>
</dbReference>
<evidence type="ECO:0000313" key="6">
    <source>
        <dbReference type="Proteomes" id="UP001199355"/>
    </source>
</evidence>
<gene>
    <name evidence="5" type="ORF">LKD45_05860</name>
</gene>
<keyword evidence="3" id="KW-0732">Signal</keyword>
<keyword evidence="6" id="KW-1185">Reference proteome</keyword>
<feature type="region of interest" description="Disordered" evidence="2">
    <location>
        <begin position="149"/>
        <end position="179"/>
    </location>
</feature>
<proteinExistence type="inferred from homology"/>
<dbReference type="InterPro" id="IPR002491">
    <property type="entry name" value="ABC_transptr_periplasmic_BD"/>
</dbReference>
<evidence type="ECO:0000259" key="4">
    <source>
        <dbReference type="PROSITE" id="PS50983"/>
    </source>
</evidence>
<evidence type="ECO:0000256" key="3">
    <source>
        <dbReference type="SAM" id="SignalP"/>
    </source>
</evidence>
<dbReference type="Proteomes" id="UP001199355">
    <property type="component" value="Unassembled WGS sequence"/>
</dbReference>
<evidence type="ECO:0000313" key="5">
    <source>
        <dbReference type="EMBL" id="MCC2167225.1"/>
    </source>
</evidence>
<dbReference type="PROSITE" id="PS51257">
    <property type="entry name" value="PROKAR_LIPOPROTEIN"/>
    <property type="match status" value="1"/>
</dbReference>
<dbReference type="SUPFAM" id="SSF53807">
    <property type="entry name" value="Helical backbone' metal receptor"/>
    <property type="match status" value="1"/>
</dbReference>
<feature type="signal peptide" evidence="3">
    <location>
        <begin position="1"/>
        <end position="27"/>
    </location>
</feature>
<feature type="chain" id="PRO_5041968756" evidence="3">
    <location>
        <begin position="28"/>
        <end position="539"/>
    </location>
</feature>
<dbReference type="AlphaFoldDB" id="A0AAE3AX59"/>
<organism evidence="5 6">
    <name type="scientific">Gallintestinimicrobium propionicum</name>
    <dbReference type="NCBI Taxonomy" id="2981770"/>
    <lineage>
        <taxon>Bacteria</taxon>
        <taxon>Bacillati</taxon>
        <taxon>Bacillota</taxon>
        <taxon>Clostridia</taxon>
        <taxon>Lachnospirales</taxon>
        <taxon>Lachnospiraceae</taxon>
        <taxon>Gallintestinimicrobium</taxon>
    </lineage>
</organism>